<name>A0ABQ5EUV1_9ASTR</name>
<evidence type="ECO:0000313" key="4">
    <source>
        <dbReference type="Proteomes" id="UP001151760"/>
    </source>
</evidence>
<evidence type="ECO:0000256" key="1">
    <source>
        <dbReference type="SAM" id="Coils"/>
    </source>
</evidence>
<gene>
    <name evidence="3" type="ORF">Tco_0989731</name>
</gene>
<protein>
    <submittedName>
        <fullName evidence="3">Uncharacterized protein</fullName>
    </submittedName>
</protein>
<reference evidence="3" key="1">
    <citation type="journal article" date="2022" name="Int. J. Mol. Sci.">
        <title>Draft Genome of Tanacetum Coccineum: Genomic Comparison of Closely Related Tanacetum-Family Plants.</title>
        <authorList>
            <person name="Yamashiro T."/>
            <person name="Shiraishi A."/>
            <person name="Nakayama K."/>
            <person name="Satake H."/>
        </authorList>
    </citation>
    <scope>NUCLEOTIDE SEQUENCE</scope>
</reference>
<keyword evidence="1" id="KW-0175">Coiled coil</keyword>
<comment type="caution">
    <text evidence="3">The sequence shown here is derived from an EMBL/GenBank/DDBJ whole genome shotgun (WGS) entry which is preliminary data.</text>
</comment>
<feature type="compositionally biased region" description="Basic and acidic residues" evidence="2">
    <location>
        <begin position="220"/>
        <end position="229"/>
    </location>
</feature>
<feature type="coiled-coil region" evidence="1">
    <location>
        <begin position="39"/>
        <end position="66"/>
    </location>
</feature>
<proteinExistence type="predicted"/>
<dbReference type="Proteomes" id="UP001151760">
    <property type="component" value="Unassembled WGS sequence"/>
</dbReference>
<dbReference type="EMBL" id="BQNB010016693">
    <property type="protein sequence ID" value="GJT54677.1"/>
    <property type="molecule type" value="Genomic_DNA"/>
</dbReference>
<accession>A0ABQ5EUV1</accession>
<keyword evidence="4" id="KW-1185">Reference proteome</keyword>
<sequence length="401" mass="45880">MAYSSSSSNANSKVHTCSTECEQSYAQLKKLYDTQREQLGDASIEIQAYTQALKKVEAQLVAHQKNQLWYEEKIRFMKIDLDDKTDVLTYHKKLLAEAVKEKEELKTKLESFETSSKSLNTLLNSQLSANDKAGFGHNGAKESKVSETITSVSKVETSNSETSNDKVEMPKIKTVRMSEPIIEEWESDSEDDEIVVKPKEVTKTVKPSFEKIESVNARNETVRQAENPRKNNKSPRGNKRNWNGMMTQKLGENFEFNNKACYISDNEAFGFSAGYGYQMTHMVWFSDMQMTSEQTATGLSILGQTATGIESSNPFMAGSLPKTIHFCDSLQSDEDSFDLIELMILCTNYLTMVRDLENSKTFQLLPKDFLRMHPNRGGFMMHMQRLQRSKRWMMRKKQLKK</sequence>
<feature type="compositionally biased region" description="Polar residues" evidence="2">
    <location>
        <begin position="146"/>
        <end position="162"/>
    </location>
</feature>
<evidence type="ECO:0000313" key="3">
    <source>
        <dbReference type="EMBL" id="GJT54677.1"/>
    </source>
</evidence>
<feature type="compositionally biased region" description="Basic residues" evidence="2">
    <location>
        <begin position="230"/>
        <end position="239"/>
    </location>
</feature>
<feature type="region of interest" description="Disordered" evidence="2">
    <location>
        <begin position="215"/>
        <end position="242"/>
    </location>
</feature>
<organism evidence="3 4">
    <name type="scientific">Tanacetum coccineum</name>
    <dbReference type="NCBI Taxonomy" id="301880"/>
    <lineage>
        <taxon>Eukaryota</taxon>
        <taxon>Viridiplantae</taxon>
        <taxon>Streptophyta</taxon>
        <taxon>Embryophyta</taxon>
        <taxon>Tracheophyta</taxon>
        <taxon>Spermatophyta</taxon>
        <taxon>Magnoliopsida</taxon>
        <taxon>eudicotyledons</taxon>
        <taxon>Gunneridae</taxon>
        <taxon>Pentapetalae</taxon>
        <taxon>asterids</taxon>
        <taxon>campanulids</taxon>
        <taxon>Asterales</taxon>
        <taxon>Asteraceae</taxon>
        <taxon>Asteroideae</taxon>
        <taxon>Anthemideae</taxon>
        <taxon>Anthemidinae</taxon>
        <taxon>Tanacetum</taxon>
    </lineage>
</organism>
<evidence type="ECO:0000256" key="2">
    <source>
        <dbReference type="SAM" id="MobiDB-lite"/>
    </source>
</evidence>
<reference evidence="3" key="2">
    <citation type="submission" date="2022-01" db="EMBL/GenBank/DDBJ databases">
        <authorList>
            <person name="Yamashiro T."/>
            <person name="Shiraishi A."/>
            <person name="Satake H."/>
            <person name="Nakayama K."/>
        </authorList>
    </citation>
    <scope>NUCLEOTIDE SEQUENCE</scope>
</reference>
<feature type="region of interest" description="Disordered" evidence="2">
    <location>
        <begin position="133"/>
        <end position="166"/>
    </location>
</feature>